<gene>
    <name evidence="10" type="ORF">CC80DRAFT_525989</name>
</gene>
<feature type="region of interest" description="Disordered" evidence="9">
    <location>
        <begin position="27"/>
        <end position="131"/>
    </location>
</feature>
<comment type="function">
    <text evidence="1">Probable mitochondrial mRNA stabilization factor.</text>
</comment>
<dbReference type="InterPro" id="IPR043519">
    <property type="entry name" value="NT_sf"/>
</dbReference>
<accession>A0A6A5TTU0</accession>
<evidence type="ECO:0000256" key="5">
    <source>
        <dbReference type="ARBA" id="ARBA00022946"/>
    </source>
</evidence>
<keyword evidence="4 8" id="KW-0999">Mitochondrion inner membrane</keyword>
<evidence type="ECO:0000313" key="11">
    <source>
        <dbReference type="Proteomes" id="UP000800035"/>
    </source>
</evidence>
<feature type="compositionally biased region" description="Low complexity" evidence="9">
    <location>
        <begin position="35"/>
        <end position="51"/>
    </location>
</feature>
<evidence type="ECO:0000256" key="4">
    <source>
        <dbReference type="ARBA" id="ARBA00022792"/>
    </source>
</evidence>
<sequence length="421" mass="46796">MPIPRVFVSGLSCRACRVSVARSVSTTPSQCPTLRASWTSSQRSISSTAAQKVDKNDPTNIEPEFSFLNEQNGAPKPAATTSTTLPPEPTLDTTTTTSTTAPPTPSPLPWYLQNRPLPTPHLASPLPTLPPKPPPLLPPLLDYLSNTAGLDDLTLLDLRHLDPPPALGPKLIMLVCTARSEKHLHVSADRFCRYLRREHHLRANAAGLLGRNELKIKIRRKAKRMKMLANVGATEEGNIDDGIRTGWICCTLEKIEAHPDDVEVPGDDVEGFVGFRDVRPGVNLVVQMFTEEKRAETDLETLWGGVLRSGERRDRVAEERLRELEESFQEEEMVEEGEEEGFGDEVERQLQTPRSQRRGEREMKKATTTVPPTETPTPTPTSRSTPQFAQTRPSLGDDFPPASNPGQFQQMRRMHSVGLRM</sequence>
<reference evidence="10" key="1">
    <citation type="journal article" date="2020" name="Stud. Mycol.">
        <title>101 Dothideomycetes genomes: a test case for predicting lifestyles and emergence of pathogens.</title>
        <authorList>
            <person name="Haridas S."/>
            <person name="Albert R."/>
            <person name="Binder M."/>
            <person name="Bloem J."/>
            <person name="Labutti K."/>
            <person name="Salamov A."/>
            <person name="Andreopoulos B."/>
            <person name="Baker S."/>
            <person name="Barry K."/>
            <person name="Bills G."/>
            <person name="Bluhm B."/>
            <person name="Cannon C."/>
            <person name="Castanera R."/>
            <person name="Culley D."/>
            <person name="Daum C."/>
            <person name="Ezra D."/>
            <person name="Gonzalez J."/>
            <person name="Henrissat B."/>
            <person name="Kuo A."/>
            <person name="Liang C."/>
            <person name="Lipzen A."/>
            <person name="Lutzoni F."/>
            <person name="Magnuson J."/>
            <person name="Mondo S."/>
            <person name="Nolan M."/>
            <person name="Ohm R."/>
            <person name="Pangilinan J."/>
            <person name="Park H.-J."/>
            <person name="Ramirez L."/>
            <person name="Alfaro M."/>
            <person name="Sun H."/>
            <person name="Tritt A."/>
            <person name="Yoshinaga Y."/>
            <person name="Zwiers L.-H."/>
            <person name="Turgeon B."/>
            <person name="Goodwin S."/>
            <person name="Spatafora J."/>
            <person name="Crous P."/>
            <person name="Grigoriev I."/>
        </authorList>
    </citation>
    <scope>NUCLEOTIDE SEQUENCE</scope>
    <source>
        <strain evidence="10">CBS 675.92</strain>
    </source>
</reference>
<comment type="subcellular location">
    <subcellularLocation>
        <location evidence="2 8">Mitochondrion inner membrane</location>
        <topology evidence="2 8">Peripheral membrane protein</topology>
        <orientation evidence="2 8">Matrix side</orientation>
    </subcellularLocation>
</comment>
<dbReference type="GO" id="GO:0140053">
    <property type="term" value="P:mitochondrial gene expression"/>
    <property type="evidence" value="ECO:0007669"/>
    <property type="project" value="UniProtKB-UniRule"/>
</dbReference>
<protein>
    <recommendedName>
        <fullName evidence="8">ATPase synthesis protein 25</fullName>
    </recommendedName>
</protein>
<dbReference type="FunFam" id="3.30.460.10:FF:000044">
    <property type="entry name" value="ATPase synthesis protein 25, mitochondrial"/>
    <property type="match status" value="1"/>
</dbReference>
<dbReference type="PANTHER" id="PTHR28087">
    <property type="entry name" value="ATPASE SYNTHESIS PROTEIN 25, MITOCHONDRIAL"/>
    <property type="match status" value="1"/>
</dbReference>
<evidence type="ECO:0000256" key="8">
    <source>
        <dbReference type="RuleBase" id="RU367062"/>
    </source>
</evidence>
<dbReference type="Gene3D" id="3.30.460.10">
    <property type="entry name" value="Beta Polymerase, domain 2"/>
    <property type="match status" value="1"/>
</dbReference>
<keyword evidence="11" id="KW-1185">Reference proteome</keyword>
<dbReference type="OrthoDB" id="107372at2759"/>
<evidence type="ECO:0000313" key="10">
    <source>
        <dbReference type="EMBL" id="KAF1955838.1"/>
    </source>
</evidence>
<dbReference type="GO" id="GO:0048255">
    <property type="term" value="P:mRNA stabilization"/>
    <property type="evidence" value="ECO:0007669"/>
    <property type="project" value="TreeGrafter"/>
</dbReference>
<keyword evidence="5 8" id="KW-0809">Transit peptide</keyword>
<comment type="similarity">
    <text evidence="3 8">Belongs to the ATP25 family.</text>
</comment>
<evidence type="ECO:0000256" key="1">
    <source>
        <dbReference type="ARBA" id="ARBA00003470"/>
    </source>
</evidence>
<dbReference type="AlphaFoldDB" id="A0A6A5TTU0"/>
<feature type="compositionally biased region" description="Acidic residues" evidence="9">
    <location>
        <begin position="326"/>
        <end position="344"/>
    </location>
</feature>
<evidence type="ECO:0000256" key="7">
    <source>
        <dbReference type="ARBA" id="ARBA00023136"/>
    </source>
</evidence>
<dbReference type="GO" id="GO:0005743">
    <property type="term" value="C:mitochondrial inner membrane"/>
    <property type="evidence" value="ECO:0007669"/>
    <property type="project" value="UniProtKB-SubCell"/>
</dbReference>
<evidence type="ECO:0000256" key="9">
    <source>
        <dbReference type="SAM" id="MobiDB-lite"/>
    </source>
</evidence>
<keyword evidence="7 8" id="KW-0472">Membrane</keyword>
<name>A0A6A5TTU0_9PLEO</name>
<dbReference type="Proteomes" id="UP000800035">
    <property type="component" value="Unassembled WGS sequence"/>
</dbReference>
<feature type="region of interest" description="Disordered" evidence="9">
    <location>
        <begin position="324"/>
        <end position="421"/>
    </location>
</feature>
<keyword evidence="6 8" id="KW-0496">Mitochondrion</keyword>
<dbReference type="PANTHER" id="PTHR28087:SF1">
    <property type="entry name" value="ATPASE SYNTHESIS PROTEIN 25, MITOCHONDRIAL"/>
    <property type="match status" value="1"/>
</dbReference>
<comment type="function">
    <text evidence="8">Mitochondrial mRNA stabilization factor.</text>
</comment>
<evidence type="ECO:0000256" key="2">
    <source>
        <dbReference type="ARBA" id="ARBA00004443"/>
    </source>
</evidence>
<evidence type="ECO:0000256" key="6">
    <source>
        <dbReference type="ARBA" id="ARBA00023128"/>
    </source>
</evidence>
<feature type="compositionally biased region" description="Low complexity" evidence="9">
    <location>
        <begin position="77"/>
        <end position="101"/>
    </location>
</feature>
<dbReference type="EMBL" id="ML976993">
    <property type="protein sequence ID" value="KAF1955838.1"/>
    <property type="molecule type" value="Genomic_DNA"/>
</dbReference>
<organism evidence="10 11">
    <name type="scientific">Byssothecium circinans</name>
    <dbReference type="NCBI Taxonomy" id="147558"/>
    <lineage>
        <taxon>Eukaryota</taxon>
        <taxon>Fungi</taxon>
        <taxon>Dikarya</taxon>
        <taxon>Ascomycota</taxon>
        <taxon>Pezizomycotina</taxon>
        <taxon>Dothideomycetes</taxon>
        <taxon>Pleosporomycetidae</taxon>
        <taxon>Pleosporales</taxon>
        <taxon>Massarineae</taxon>
        <taxon>Massarinaceae</taxon>
        <taxon>Byssothecium</taxon>
    </lineage>
</organism>
<proteinExistence type="inferred from homology"/>
<evidence type="ECO:0000256" key="3">
    <source>
        <dbReference type="ARBA" id="ARBA00010787"/>
    </source>
</evidence>
<dbReference type="InterPro" id="IPR040152">
    <property type="entry name" value="Atp25"/>
</dbReference>